<reference evidence="1 2" key="1">
    <citation type="submission" date="2013-08" db="EMBL/GenBank/DDBJ databases">
        <title>Genome evolution of avian class.</title>
        <authorList>
            <person name="Zhang G."/>
            <person name="Li C."/>
        </authorList>
    </citation>
    <scope>NUCLEOTIDE SEQUENCE [LARGE SCALE GENOMIC DNA]</scope>
    <source>
        <strain evidence="1">M959</strain>
    </source>
</reference>
<accession>A0A093DI01</accession>
<proteinExistence type="predicted"/>
<name>A0A093DI01_CHAPE</name>
<feature type="non-terminal residue" evidence="1">
    <location>
        <position position="1"/>
    </location>
</feature>
<gene>
    <name evidence="1" type="ORF">M959_12201</name>
</gene>
<evidence type="ECO:0000313" key="2">
    <source>
        <dbReference type="Proteomes" id="UP000031515"/>
    </source>
</evidence>
<protein>
    <submittedName>
        <fullName evidence="1">Uncharacterized protein</fullName>
    </submittedName>
</protein>
<dbReference type="EMBL" id="KN126366">
    <property type="protein sequence ID" value="KFU89130.1"/>
    <property type="molecule type" value="Genomic_DNA"/>
</dbReference>
<feature type="non-terminal residue" evidence="1">
    <location>
        <position position="85"/>
    </location>
</feature>
<keyword evidence="2" id="KW-1185">Reference proteome</keyword>
<dbReference type="Proteomes" id="UP000031515">
    <property type="component" value="Unassembled WGS sequence"/>
</dbReference>
<sequence>LSFSCLVCFSSFLFFLKSSHFGFLGSDPENKNKDIFCTWSFLFFASFSDCCLFLNRSAPVFPSLNCPFTNLLEIDLGFPSSSPFL</sequence>
<reference evidence="2" key="2">
    <citation type="journal article" date="2014" name="Science">
        <title>Comparative genomics reveals insights into avian genome evolution and adaptation.</title>
        <authorList>
            <consortium name="Avian Genome Consortium"/>
            <person name="Zhang G."/>
            <person name="Li C."/>
            <person name="Li Q."/>
            <person name="Li B."/>
            <person name="Larkin D.M."/>
            <person name="Lee C."/>
            <person name="Storz J.F."/>
            <person name="Antunes A."/>
            <person name="Greenwold M.J."/>
            <person name="Meredith R.W."/>
            <person name="Odeen A."/>
            <person name="Cui J."/>
            <person name="Zhou Q."/>
            <person name="Xu L."/>
            <person name="Pan H."/>
            <person name="Wang Z."/>
            <person name="Jin L."/>
            <person name="Zhang P."/>
            <person name="Hu H."/>
            <person name="Yang W."/>
            <person name="Hu J."/>
            <person name="Xiao J."/>
            <person name="Yang Z."/>
            <person name="Liu Y."/>
            <person name="Xie Q."/>
            <person name="Yu H."/>
            <person name="Lian J."/>
            <person name="Wen P."/>
            <person name="Zhang F."/>
            <person name="Li H."/>
            <person name="Zeng Y."/>
            <person name="Xiong Z."/>
            <person name="Liu S."/>
            <person name="Zhou L."/>
            <person name="Huang Z."/>
            <person name="An N."/>
            <person name="Wang J."/>
            <person name="Zheng Q."/>
            <person name="Xiong Y."/>
            <person name="Wang G."/>
            <person name="Wang B."/>
            <person name="Wang J."/>
            <person name="Fan Y."/>
            <person name="da Fonseca R.R."/>
            <person name="Alfaro-Nunez A."/>
            <person name="Schubert M."/>
            <person name="Orlando L."/>
            <person name="Mourier T."/>
            <person name="Howard J.T."/>
            <person name="Ganapathy G."/>
            <person name="Pfenning A."/>
            <person name="Whitney O."/>
            <person name="Rivas M.V."/>
            <person name="Hara E."/>
            <person name="Smith J."/>
            <person name="Farre M."/>
            <person name="Narayan J."/>
            <person name="Slavov G."/>
            <person name="Romanov M.N."/>
            <person name="Borges R."/>
            <person name="Machado J.P."/>
            <person name="Khan I."/>
            <person name="Springer M.S."/>
            <person name="Gatesy J."/>
            <person name="Hoffmann F.G."/>
            <person name="Opazo J.C."/>
            <person name="Hastad O."/>
            <person name="Sawyer R.H."/>
            <person name="Kim H."/>
            <person name="Kim K.W."/>
            <person name="Kim H.J."/>
            <person name="Cho S."/>
            <person name="Li N."/>
            <person name="Huang Y."/>
            <person name="Bruford M.W."/>
            <person name="Zhan X."/>
            <person name="Dixon A."/>
            <person name="Bertelsen M.F."/>
            <person name="Derryberry E."/>
            <person name="Warren W."/>
            <person name="Wilson R.K."/>
            <person name="Li S."/>
            <person name="Ray D.A."/>
            <person name="Green R.E."/>
            <person name="O'Brien S.J."/>
            <person name="Griffin D."/>
            <person name="Johnson W.E."/>
            <person name="Haussler D."/>
            <person name="Ryder O.A."/>
            <person name="Willerslev E."/>
            <person name="Graves G.R."/>
            <person name="Alstrom P."/>
            <person name="Fjeldsa J."/>
            <person name="Mindell D.P."/>
            <person name="Edwards S.V."/>
            <person name="Braun E.L."/>
            <person name="Rahbek C."/>
            <person name="Burt D.W."/>
            <person name="Houde P."/>
            <person name="Zhang Y."/>
            <person name="Yang H."/>
            <person name="Wang J."/>
            <person name="Jarvis E.D."/>
            <person name="Gilbert M.T."/>
            <person name="Wang J."/>
        </authorList>
    </citation>
    <scope>NUCLEOTIDE SEQUENCE [LARGE SCALE GENOMIC DNA]</scope>
</reference>
<organism evidence="1 2">
    <name type="scientific">Chaetura pelagica</name>
    <name type="common">Chimney swift</name>
    <name type="synonym">Hirundo pelagica</name>
    <dbReference type="NCBI Taxonomy" id="8897"/>
    <lineage>
        <taxon>Eukaryota</taxon>
        <taxon>Metazoa</taxon>
        <taxon>Chordata</taxon>
        <taxon>Craniata</taxon>
        <taxon>Vertebrata</taxon>
        <taxon>Euteleostomi</taxon>
        <taxon>Archelosauria</taxon>
        <taxon>Archosauria</taxon>
        <taxon>Dinosauria</taxon>
        <taxon>Saurischia</taxon>
        <taxon>Theropoda</taxon>
        <taxon>Coelurosauria</taxon>
        <taxon>Aves</taxon>
        <taxon>Neognathae</taxon>
        <taxon>Neoaves</taxon>
        <taxon>Strisores</taxon>
        <taxon>Apodiformes</taxon>
        <taxon>Apodidae</taxon>
        <taxon>Apodinae</taxon>
        <taxon>Chaetura</taxon>
    </lineage>
</organism>
<evidence type="ECO:0000313" key="1">
    <source>
        <dbReference type="EMBL" id="KFU89130.1"/>
    </source>
</evidence>
<dbReference type="AlphaFoldDB" id="A0A093DI01"/>